<evidence type="ECO:0000259" key="5">
    <source>
        <dbReference type="Pfam" id="PF02729"/>
    </source>
</evidence>
<dbReference type="EC" id="2.1.3.3" evidence="2"/>
<sequence length="316" mass="35733">MNNTKKVNLSGRHFINLEDFTPEELSALIDYTFEIKAKIKNNEEMNIMKNKTMVMYFSKPSLRTRLSFEIGMKKLGGDAFVLKQDEIILGERESIEDSSNVISRYCDLIMIRTFAHSDVEDFAKYSKVPVINALTDLSHPCQIMGDLFTIKEHFGKLKGLTLSFIGDGNNVCNSLLIGCSMLGLNIKAATPKGYEPDSKITELAKNYAKENGCTVDIINDVKKAVESSNIVYTDVWASMGKEKEKEKRFNDFKGFTLTKELFSLADKNAIALHCLPAHKGEEINEDIFKINSEYIYTEAENRMHAQMAIMSSIIKE</sequence>
<accession>A0ABX5B388</accession>
<dbReference type="NCBIfam" id="TIGR00658">
    <property type="entry name" value="orni_carb_tr"/>
    <property type="match status" value="1"/>
</dbReference>
<dbReference type="InterPro" id="IPR036901">
    <property type="entry name" value="Asp/Orn_carbamoylTrfase_sf"/>
</dbReference>
<dbReference type="SUPFAM" id="SSF53671">
    <property type="entry name" value="Aspartate/ornithine carbamoyltransferase"/>
    <property type="match status" value="1"/>
</dbReference>
<dbReference type="InterPro" id="IPR002292">
    <property type="entry name" value="Orn/put_carbamltrans"/>
</dbReference>
<evidence type="ECO:0000256" key="2">
    <source>
        <dbReference type="NCBIfam" id="TIGR00658"/>
    </source>
</evidence>
<dbReference type="RefSeq" id="WP_104619054.1">
    <property type="nucleotide sequence ID" value="NZ_JAWLPZ010000009.1"/>
</dbReference>
<dbReference type="Pfam" id="PF00185">
    <property type="entry name" value="OTCace"/>
    <property type="match status" value="1"/>
</dbReference>
<dbReference type="EMBL" id="JJMJ01000230">
    <property type="protein sequence ID" value="PPS21102.1"/>
    <property type="molecule type" value="Genomic_DNA"/>
</dbReference>
<keyword evidence="1 3" id="KW-0808">Transferase</keyword>
<organism evidence="6 7">
    <name type="scientific">Brachyspira murdochii</name>
    <dbReference type="NCBI Taxonomy" id="84378"/>
    <lineage>
        <taxon>Bacteria</taxon>
        <taxon>Pseudomonadati</taxon>
        <taxon>Spirochaetota</taxon>
        <taxon>Spirochaetia</taxon>
        <taxon>Brachyspirales</taxon>
        <taxon>Brachyspiraceae</taxon>
        <taxon>Brachyspira</taxon>
    </lineage>
</organism>
<dbReference type="InterPro" id="IPR006131">
    <property type="entry name" value="Asp_carbamoyltransf_Asp/Orn-bd"/>
</dbReference>
<evidence type="ECO:0000256" key="1">
    <source>
        <dbReference type="ARBA" id="ARBA00022679"/>
    </source>
</evidence>
<evidence type="ECO:0000313" key="7">
    <source>
        <dbReference type="Proteomes" id="UP000238924"/>
    </source>
</evidence>
<feature type="domain" description="Aspartate/ornithine carbamoyltransferase Asp/Orn-binding" evidence="4">
    <location>
        <begin position="158"/>
        <end position="312"/>
    </location>
</feature>
<comment type="similarity">
    <text evidence="3">Belongs to the aspartate/ornithine carbamoyltransferase superfamily.</text>
</comment>
<dbReference type="Proteomes" id="UP000238924">
    <property type="component" value="Unassembled WGS sequence"/>
</dbReference>
<evidence type="ECO:0000256" key="3">
    <source>
        <dbReference type="RuleBase" id="RU003634"/>
    </source>
</evidence>
<dbReference type="PANTHER" id="PTHR45753:SF3">
    <property type="entry name" value="ORNITHINE TRANSCARBAMYLASE, MITOCHONDRIAL"/>
    <property type="match status" value="1"/>
</dbReference>
<evidence type="ECO:0000313" key="6">
    <source>
        <dbReference type="EMBL" id="PPS21102.1"/>
    </source>
</evidence>
<dbReference type="PRINTS" id="PR00100">
    <property type="entry name" value="AOTCASE"/>
</dbReference>
<proteinExistence type="inferred from homology"/>
<evidence type="ECO:0000259" key="4">
    <source>
        <dbReference type="Pfam" id="PF00185"/>
    </source>
</evidence>
<dbReference type="PRINTS" id="PR00102">
    <property type="entry name" value="OTCASE"/>
</dbReference>
<dbReference type="PANTHER" id="PTHR45753">
    <property type="entry name" value="ORNITHINE CARBAMOYLTRANSFERASE, MITOCHONDRIAL"/>
    <property type="match status" value="1"/>
</dbReference>
<dbReference type="Pfam" id="PF02729">
    <property type="entry name" value="OTCace_N"/>
    <property type="match status" value="1"/>
</dbReference>
<name>A0ABX5B388_9SPIR</name>
<dbReference type="InterPro" id="IPR006130">
    <property type="entry name" value="Asp/Orn_carbamoylTrfase"/>
</dbReference>
<dbReference type="NCBIfam" id="NF001986">
    <property type="entry name" value="PRK00779.1"/>
    <property type="match status" value="1"/>
</dbReference>
<keyword evidence="7" id="KW-1185">Reference proteome</keyword>
<gene>
    <name evidence="6" type="ORF">DJ52_12785</name>
</gene>
<protein>
    <recommendedName>
        <fullName evidence="2">Ornithine carbamoyltransferase</fullName>
        <ecNumber evidence="2">2.1.3.3</ecNumber>
    </recommendedName>
</protein>
<feature type="domain" description="Aspartate/ornithine carbamoyltransferase carbamoyl-P binding" evidence="5">
    <location>
        <begin position="12"/>
        <end position="152"/>
    </location>
</feature>
<comment type="caution">
    <text evidence="6">The sequence shown here is derived from an EMBL/GenBank/DDBJ whole genome shotgun (WGS) entry which is preliminary data.</text>
</comment>
<dbReference type="Gene3D" id="3.40.50.1370">
    <property type="entry name" value="Aspartate/ornithine carbamoyltransferase"/>
    <property type="match status" value="2"/>
</dbReference>
<dbReference type="InterPro" id="IPR006132">
    <property type="entry name" value="Asp/Orn_carbamoyltranf_P-bd"/>
</dbReference>
<reference evidence="6 7" key="1">
    <citation type="submission" date="2014-04" db="EMBL/GenBank/DDBJ databases">
        <title>Whole genome sequence of 'Brachyspira hampsonii' D13-03603F2.</title>
        <authorList>
            <person name="Patterson A.H."/>
            <person name="Chaban B."/>
            <person name="Fernando C."/>
            <person name="Harding J.C."/>
            <person name="Hill J.E."/>
        </authorList>
    </citation>
    <scope>NUCLEOTIDE SEQUENCE [LARGE SCALE GENOMIC DNA]</scope>
    <source>
        <strain evidence="6 7">D13-03603F2</strain>
    </source>
</reference>